<feature type="non-terminal residue" evidence="1">
    <location>
        <position position="1"/>
    </location>
</feature>
<reference evidence="1" key="1">
    <citation type="submission" date="2018-05" db="EMBL/GenBank/DDBJ databases">
        <authorList>
            <person name="Lanie J.A."/>
            <person name="Ng W.-L."/>
            <person name="Kazmierczak K.M."/>
            <person name="Andrzejewski T.M."/>
            <person name="Davidsen T.M."/>
            <person name="Wayne K.J."/>
            <person name="Tettelin H."/>
            <person name="Glass J.I."/>
            <person name="Rusch D."/>
            <person name="Podicherti R."/>
            <person name="Tsui H.-C.T."/>
            <person name="Winkler M.E."/>
        </authorList>
    </citation>
    <scope>NUCLEOTIDE SEQUENCE</scope>
</reference>
<accession>A0A383F0L7</accession>
<dbReference type="EMBL" id="UINC01230191">
    <property type="protein sequence ID" value="SVE62213.1"/>
    <property type="molecule type" value="Genomic_DNA"/>
</dbReference>
<organism evidence="1">
    <name type="scientific">marine metagenome</name>
    <dbReference type="NCBI Taxonomy" id="408172"/>
    <lineage>
        <taxon>unclassified sequences</taxon>
        <taxon>metagenomes</taxon>
        <taxon>ecological metagenomes</taxon>
    </lineage>
</organism>
<name>A0A383F0L7_9ZZZZ</name>
<sequence>MKVKAHTLKAVKNIKHIWRQCMPIC</sequence>
<protein>
    <submittedName>
        <fullName evidence="1">Uncharacterized protein</fullName>
    </submittedName>
</protein>
<feature type="non-terminal residue" evidence="1">
    <location>
        <position position="25"/>
    </location>
</feature>
<dbReference type="AlphaFoldDB" id="A0A383F0L7"/>
<proteinExistence type="predicted"/>
<gene>
    <name evidence="1" type="ORF">METZ01_LOCUS515067</name>
</gene>
<evidence type="ECO:0000313" key="1">
    <source>
        <dbReference type="EMBL" id="SVE62213.1"/>
    </source>
</evidence>